<dbReference type="KEGG" id="clg:Calag_1201"/>
<dbReference type="EMBL" id="CP003378">
    <property type="protein sequence ID" value="AFZ70920.1"/>
    <property type="molecule type" value="Genomic_DNA"/>
</dbReference>
<proteinExistence type="inferred from homology"/>
<keyword evidence="7" id="KW-0830">Ubiquinone</keyword>
<name>L0ACY9_CALLD</name>
<dbReference type="STRING" id="1056495.Calag_1201"/>
<dbReference type="Gene3D" id="6.10.250.1450">
    <property type="match status" value="1"/>
</dbReference>
<dbReference type="Gene3D" id="1.20.1440.230">
    <property type="entry name" value="NADH-ubiquinone oxidoreductase 51kDa subunit, iron-sulphur binding domain"/>
    <property type="match status" value="1"/>
</dbReference>
<dbReference type="Gene3D" id="3.40.50.11540">
    <property type="entry name" value="NADH-ubiquinone oxidoreductase 51kDa subunit"/>
    <property type="match status" value="1"/>
</dbReference>
<dbReference type="PROSITE" id="PS00645">
    <property type="entry name" value="COMPLEX1_51K_2"/>
    <property type="match status" value="1"/>
</dbReference>
<dbReference type="PANTHER" id="PTHR43578:SF3">
    <property type="entry name" value="NADH-QUINONE OXIDOREDUCTASE SUBUNIT F"/>
    <property type="match status" value="1"/>
</dbReference>
<dbReference type="Pfam" id="PF10589">
    <property type="entry name" value="NADH_4Fe-4S"/>
    <property type="match status" value="1"/>
</dbReference>
<dbReference type="GO" id="GO:0051539">
    <property type="term" value="F:4 iron, 4 sulfur cluster binding"/>
    <property type="evidence" value="ECO:0007669"/>
    <property type="project" value="UniProtKB-KW"/>
</dbReference>
<accession>L0ACY9</accession>
<dbReference type="InterPro" id="IPR037225">
    <property type="entry name" value="Nuo51_FMN-bd_sf"/>
</dbReference>
<keyword evidence="4" id="KW-0408">Iron</keyword>
<feature type="domain" description="NADH-ubiquinone oxidoreductase 51kDa subunit iron-sulphur binding" evidence="6">
    <location>
        <begin position="406"/>
        <end position="452"/>
    </location>
</feature>
<dbReference type="SMART" id="SM00928">
    <property type="entry name" value="NADH_4Fe-4S"/>
    <property type="match status" value="1"/>
</dbReference>
<dbReference type="GO" id="GO:0010181">
    <property type="term" value="F:FMN binding"/>
    <property type="evidence" value="ECO:0007669"/>
    <property type="project" value="InterPro"/>
</dbReference>
<keyword evidence="3" id="KW-0479">Metal-binding</keyword>
<keyword evidence="5" id="KW-0411">Iron-sulfur</keyword>
<sequence length="491" mass="54746">MVSLPQILIKRPEVDSFYTFSTVELPEQYCRGLACFASRSLNEKIFSKSKVQIPRTYCLGFCYAGPSYSKGYYKRPIIDIKTKKSVLLKDIVKDRIYDIEQYISLDGLSALKKALNMEPIDIIKEVKESGLRGRGGAYFPTGLKWESAYNQREEERYLIINGDEGDAGAYIDKVLMEDNPYLVIEGALIAAYAIGAKTIYIYVRKEYPFAYETMKKAINEFKNKGLIGTNALKGRSINIILEKGKGSYVVGEETAMINAIMGLRGEPRARPPYPTELGLFNKPTVVNNVETISNIPWIIKNSGKSYYELGFNKSRGTKLISLNNLFNKPGVYEVEFGISLNEIVYNIGDGLKNNLPLKMLIIGGPLAGPILPNELDTKLGVEELRNINASLGHGNIIAFSNDTTAFDLLYEIIDFAAYESCGKCFPCRFGTQSLLSIVENAKKRGYFTKEESNSIERIARVMKSQSLCGHGVGTGDAVLSIINKLRDEVVK</sequence>
<dbReference type="SUPFAM" id="SSF142019">
    <property type="entry name" value="Nqo1 FMN-binding domain-like"/>
    <property type="match status" value="1"/>
</dbReference>
<dbReference type="SUPFAM" id="SSF142984">
    <property type="entry name" value="Nqo1 middle domain-like"/>
    <property type="match status" value="1"/>
</dbReference>
<dbReference type="InterPro" id="IPR001949">
    <property type="entry name" value="NADH-UbQ_OxRdtase_51kDa_CS"/>
</dbReference>
<evidence type="ECO:0000256" key="4">
    <source>
        <dbReference type="ARBA" id="ARBA00023004"/>
    </source>
</evidence>
<dbReference type="InParanoid" id="L0ACY9"/>
<dbReference type="GeneID" id="14212461"/>
<organism evidence="7 8">
    <name type="scientific">Caldisphaera lagunensis (strain DSM 15908 / JCM 11604 / ANMR 0165 / IC-154)</name>
    <dbReference type="NCBI Taxonomy" id="1056495"/>
    <lineage>
        <taxon>Archaea</taxon>
        <taxon>Thermoproteota</taxon>
        <taxon>Thermoprotei</taxon>
        <taxon>Acidilobales</taxon>
        <taxon>Caldisphaeraceae</taxon>
        <taxon>Caldisphaera</taxon>
    </lineage>
</organism>
<dbReference type="InterPro" id="IPR019575">
    <property type="entry name" value="Nuop51_4Fe4S-bd"/>
</dbReference>
<dbReference type="RefSeq" id="WP_015232817.1">
    <property type="nucleotide sequence ID" value="NC_019791.1"/>
</dbReference>
<evidence type="ECO:0000256" key="1">
    <source>
        <dbReference type="ARBA" id="ARBA00007523"/>
    </source>
</evidence>
<gene>
    <name evidence="7" type="ordered locus">Calag_1201</name>
</gene>
<keyword evidence="8" id="KW-1185">Reference proteome</keyword>
<evidence type="ECO:0000259" key="6">
    <source>
        <dbReference type="SMART" id="SM00928"/>
    </source>
</evidence>
<dbReference type="InterPro" id="IPR037207">
    <property type="entry name" value="Nuop51_4Fe4S-bd_sf"/>
</dbReference>
<evidence type="ECO:0000313" key="7">
    <source>
        <dbReference type="EMBL" id="AFZ70920.1"/>
    </source>
</evidence>
<evidence type="ECO:0000313" key="8">
    <source>
        <dbReference type="Proteomes" id="UP000010469"/>
    </source>
</evidence>
<dbReference type="GO" id="GO:0008137">
    <property type="term" value="F:NADH dehydrogenase (ubiquinone) activity"/>
    <property type="evidence" value="ECO:0007669"/>
    <property type="project" value="InterPro"/>
</dbReference>
<evidence type="ECO:0000256" key="3">
    <source>
        <dbReference type="ARBA" id="ARBA00022723"/>
    </source>
</evidence>
<reference evidence="8" key="1">
    <citation type="submission" date="2012-03" db="EMBL/GenBank/DDBJ databases">
        <title>Complete genome of Caldisphaera lagunensis DSM 15908.</title>
        <authorList>
            <person name="Lucas S."/>
            <person name="Copeland A."/>
            <person name="Lapidus A."/>
            <person name="Glavina del Rio T."/>
            <person name="Dalin E."/>
            <person name="Tice H."/>
            <person name="Bruce D."/>
            <person name="Goodwin L."/>
            <person name="Pitluck S."/>
            <person name="Peters L."/>
            <person name="Mikhailova N."/>
            <person name="Teshima H."/>
            <person name="Kyrpides N."/>
            <person name="Mavromatis K."/>
            <person name="Ivanova N."/>
            <person name="Brettin T."/>
            <person name="Detter J.C."/>
            <person name="Han C."/>
            <person name="Larimer F."/>
            <person name="Land M."/>
            <person name="Hauser L."/>
            <person name="Markowitz V."/>
            <person name="Cheng J.-F."/>
            <person name="Hugenholtz P."/>
            <person name="Woyke T."/>
            <person name="Wu D."/>
            <person name="Spring S."/>
            <person name="Schroeder M."/>
            <person name="Brambilla E."/>
            <person name="Klenk H.-P."/>
            <person name="Eisen J.A."/>
        </authorList>
    </citation>
    <scope>NUCLEOTIDE SEQUENCE [LARGE SCALE GENOMIC DNA]</scope>
    <source>
        <strain evidence="8">DSM 15908 / JCM 11604 / IC-154</strain>
    </source>
</reference>
<dbReference type="Pfam" id="PF01512">
    <property type="entry name" value="Complex1_51K"/>
    <property type="match status" value="1"/>
</dbReference>
<dbReference type="SUPFAM" id="SSF140490">
    <property type="entry name" value="Nqo1C-terminal domain-like"/>
    <property type="match status" value="1"/>
</dbReference>
<evidence type="ECO:0000256" key="2">
    <source>
        <dbReference type="ARBA" id="ARBA00022485"/>
    </source>
</evidence>
<keyword evidence="2" id="KW-0004">4Fe-4S</keyword>
<dbReference type="HOGENOM" id="CLU_014881_0_1_2"/>
<dbReference type="InterPro" id="IPR011538">
    <property type="entry name" value="Nuo51_FMN-bd"/>
</dbReference>
<dbReference type="Proteomes" id="UP000010469">
    <property type="component" value="Chromosome"/>
</dbReference>
<dbReference type="GO" id="GO:0046872">
    <property type="term" value="F:metal ion binding"/>
    <property type="evidence" value="ECO:0007669"/>
    <property type="project" value="UniProtKB-KW"/>
</dbReference>
<dbReference type="AlphaFoldDB" id="L0ACY9"/>
<dbReference type="Gene3D" id="3.10.20.600">
    <property type="match status" value="1"/>
</dbReference>
<dbReference type="eggNOG" id="arCOG04537">
    <property type="taxonomic scope" value="Archaea"/>
</dbReference>
<evidence type="ECO:0000256" key="5">
    <source>
        <dbReference type="ARBA" id="ARBA00023014"/>
    </source>
</evidence>
<protein>
    <submittedName>
        <fullName evidence="7">NADH:ubiquinone oxidoreductase, NADH-binding (51 kD) subunit</fullName>
    </submittedName>
</protein>
<dbReference type="PANTHER" id="PTHR43578">
    <property type="entry name" value="NADH-QUINONE OXIDOREDUCTASE SUBUNIT F"/>
    <property type="match status" value="1"/>
</dbReference>
<comment type="similarity">
    <text evidence="1">Belongs to the complex I 51 kDa subunit family.</text>
</comment>